<dbReference type="SUPFAM" id="SSF53474">
    <property type="entry name" value="alpha/beta-Hydrolases"/>
    <property type="match status" value="1"/>
</dbReference>
<comment type="similarity">
    <text evidence="1">Belongs to the non-flavoprotein flavin reductase family.</text>
</comment>
<comment type="caution">
    <text evidence="4">The sequence shown here is derived from an EMBL/GenBank/DDBJ whole genome shotgun (WGS) entry which is preliminary data.</text>
</comment>
<protein>
    <submittedName>
        <fullName evidence="4">Alpha/beta fold hydrolase</fullName>
    </submittedName>
</protein>
<dbReference type="SMART" id="SM00903">
    <property type="entry name" value="Flavin_Reduct"/>
    <property type="match status" value="1"/>
</dbReference>
<dbReference type="PANTHER" id="PTHR30466">
    <property type="entry name" value="FLAVIN REDUCTASE"/>
    <property type="match status" value="1"/>
</dbReference>
<dbReference type="Proteomes" id="UP001193501">
    <property type="component" value="Unassembled WGS sequence"/>
</dbReference>
<reference evidence="4" key="1">
    <citation type="submission" date="2020-01" db="EMBL/GenBank/DDBJ databases">
        <authorList>
            <person name="Chen W.-M."/>
        </authorList>
    </citation>
    <scope>NUCLEOTIDE SEQUENCE</scope>
    <source>
        <strain evidence="4">CYK-10</strain>
    </source>
</reference>
<dbReference type="PRINTS" id="PR00111">
    <property type="entry name" value="ABHYDROLASE"/>
</dbReference>
<dbReference type="GO" id="GO:0010181">
    <property type="term" value="F:FMN binding"/>
    <property type="evidence" value="ECO:0007669"/>
    <property type="project" value="InterPro"/>
</dbReference>
<dbReference type="GO" id="GO:0042602">
    <property type="term" value="F:riboflavin reductase (NADPH) activity"/>
    <property type="evidence" value="ECO:0007669"/>
    <property type="project" value="TreeGrafter"/>
</dbReference>
<dbReference type="Gene3D" id="3.90.79.10">
    <property type="entry name" value="Nucleoside Triphosphate Pyrophosphohydrolase"/>
    <property type="match status" value="1"/>
</dbReference>
<dbReference type="GO" id="GO:0016787">
    <property type="term" value="F:hydrolase activity"/>
    <property type="evidence" value="ECO:0007669"/>
    <property type="project" value="UniProtKB-KW"/>
</dbReference>
<dbReference type="InterPro" id="IPR012349">
    <property type="entry name" value="Split_barrel_FMN-bd"/>
</dbReference>
<dbReference type="PANTHER" id="PTHR30466:SF11">
    <property type="entry name" value="FLAVIN-DEPENDENT MONOOXYGENASE, REDUCTASE SUBUNIT HSAB"/>
    <property type="match status" value="1"/>
</dbReference>
<dbReference type="InterPro" id="IPR029058">
    <property type="entry name" value="AB_hydrolase_fold"/>
</dbReference>
<accession>A0AAE5BRS2</accession>
<name>A0AAE5BRS2_9RHOB</name>
<dbReference type="SUPFAM" id="SSF50475">
    <property type="entry name" value="FMN-binding split barrel"/>
    <property type="match status" value="1"/>
</dbReference>
<feature type="domain" description="Flavin reductase like" evidence="3">
    <location>
        <begin position="274"/>
        <end position="417"/>
    </location>
</feature>
<evidence type="ECO:0000256" key="2">
    <source>
        <dbReference type="ARBA" id="ARBA00023002"/>
    </source>
</evidence>
<organism evidence="4 5">
    <name type="scientific">Stagnihabitans tardus</name>
    <dbReference type="NCBI Taxonomy" id="2699202"/>
    <lineage>
        <taxon>Bacteria</taxon>
        <taxon>Pseudomonadati</taxon>
        <taxon>Pseudomonadota</taxon>
        <taxon>Alphaproteobacteria</taxon>
        <taxon>Rhodobacterales</taxon>
        <taxon>Paracoccaceae</taxon>
        <taxon>Stagnihabitans</taxon>
    </lineage>
</organism>
<dbReference type="InterPro" id="IPR050268">
    <property type="entry name" value="NADH-dep_flavin_reductase"/>
</dbReference>
<evidence type="ECO:0000259" key="3">
    <source>
        <dbReference type="SMART" id="SM00903"/>
    </source>
</evidence>
<sequence>MSKTLPGSETLTWIEAGAGEPLLLLHGVGMCAEAWGPQIEALSQTHRVIALNMPGHGSSLLPDGALLPDYVAWAARAIDSLGLQKVSVAGHSMGALIALGLAVEHPAKIARVALLNAVHRRDPAARAAVLARAEAIAEGEFDLDTPLNRWFEPGDPARALVAGWLQNVDRKGYAMAYRAFALGDSTHAEGLAKLHCPALFLTADGDPNSTPAMAEAMSKAAPDGRVLVIPGHRHMVSLTAPKAVSAALRDWLKRPAKGQDQMTQDQRRALRDAFGTFMTGVTVVTTMDATGKPVGFTANSFSSVSLDPPLLLVSLAKSSSNYKTFTEGAHFAINILAEDQRDISTTFARPVADRFATVAWHAAPQASPILEGVAAWFDCTTHQVVDAGDHALLIGRIDSFASTAAPGLGYYRGSYFTATAAVRTGPEVVVSAVIEQNGAVLLVDDGLGGLTLPTAKVGAKGASATVCDLIEALGLTAAPGFIYSVFEDVARSHQHIAFHCPCSGGTPTRGAFVELSPASLTDVTDQALRTMLERLSEESAQGNYGIYFGNQTQGRVARVSGETP</sequence>
<dbReference type="Pfam" id="PF12697">
    <property type="entry name" value="Abhydrolase_6"/>
    <property type="match status" value="1"/>
</dbReference>
<dbReference type="EMBL" id="JAABNR010000004">
    <property type="protein sequence ID" value="NBZ86915.1"/>
    <property type="molecule type" value="Genomic_DNA"/>
</dbReference>
<keyword evidence="5" id="KW-1185">Reference proteome</keyword>
<proteinExistence type="inferred from homology"/>
<dbReference type="Gene3D" id="2.30.110.10">
    <property type="entry name" value="Electron Transport, Fmn-binding Protein, Chain A"/>
    <property type="match status" value="1"/>
</dbReference>
<evidence type="ECO:0000313" key="4">
    <source>
        <dbReference type="EMBL" id="NBZ86915.1"/>
    </source>
</evidence>
<evidence type="ECO:0000256" key="1">
    <source>
        <dbReference type="ARBA" id="ARBA00008898"/>
    </source>
</evidence>
<keyword evidence="2" id="KW-0560">Oxidoreductase</keyword>
<dbReference type="Gene3D" id="3.40.50.1820">
    <property type="entry name" value="alpha/beta hydrolase"/>
    <property type="match status" value="1"/>
</dbReference>
<gene>
    <name evidence="4" type="ORF">GV832_04925</name>
</gene>
<dbReference type="Pfam" id="PF01613">
    <property type="entry name" value="Flavin_Reduct"/>
    <property type="match status" value="1"/>
</dbReference>
<dbReference type="AlphaFoldDB" id="A0AAE5BRS2"/>
<dbReference type="InterPro" id="IPR000073">
    <property type="entry name" value="AB_hydrolase_1"/>
</dbReference>
<evidence type="ECO:0000313" key="5">
    <source>
        <dbReference type="Proteomes" id="UP001193501"/>
    </source>
</evidence>
<dbReference type="InterPro" id="IPR002563">
    <property type="entry name" value="Flavin_Rdtase-like_dom"/>
</dbReference>
<keyword evidence="4" id="KW-0378">Hydrolase</keyword>